<accession>G2PEH4</accession>
<dbReference type="AlphaFoldDB" id="G2PEH4"/>
<dbReference type="KEGG" id="svl:Strvi_3638"/>
<protein>
    <recommendedName>
        <fullName evidence="1">UspA domain-containing protein</fullName>
    </recommendedName>
</protein>
<dbReference type="InterPro" id="IPR014729">
    <property type="entry name" value="Rossmann-like_a/b/a_fold"/>
</dbReference>
<dbReference type="HOGENOM" id="CLU_2482099_0_0_11"/>
<evidence type="ECO:0000259" key="1">
    <source>
        <dbReference type="Pfam" id="PF00582"/>
    </source>
</evidence>
<reference evidence="2" key="1">
    <citation type="submission" date="2011-08" db="EMBL/GenBank/DDBJ databases">
        <title>Complete sequence of chromosome of Streptomyces violaceusniger Tu 4113.</title>
        <authorList>
            <consortium name="US DOE Joint Genome Institute"/>
            <person name="Lucas S."/>
            <person name="Han J."/>
            <person name="Lapidus A."/>
            <person name="Cheng J.-F."/>
            <person name="Goodwin L."/>
            <person name="Pitluck S."/>
            <person name="Peters L."/>
            <person name="Ivanova N."/>
            <person name="Daligault H."/>
            <person name="Detter J.C."/>
            <person name="Han C."/>
            <person name="Tapia R."/>
            <person name="Land M."/>
            <person name="Hauser L."/>
            <person name="Kyrpides N."/>
            <person name="Ivanova N."/>
            <person name="Pagani I."/>
            <person name="Hagen A."/>
            <person name="Katz L."/>
            <person name="Fiedler H.-P."/>
            <person name="Keasling J."/>
            <person name="Fortman J."/>
            <person name="Woyke T."/>
        </authorList>
    </citation>
    <scope>NUCLEOTIDE SEQUENCE [LARGE SCALE GENOMIC DNA]</scope>
    <source>
        <strain evidence="2">Tu 4113</strain>
    </source>
</reference>
<dbReference type="Gene3D" id="3.40.50.620">
    <property type="entry name" value="HUPs"/>
    <property type="match status" value="2"/>
</dbReference>
<name>G2PEH4_STRV4</name>
<proteinExistence type="predicted"/>
<dbReference type="Proteomes" id="UP000008703">
    <property type="component" value="Chromosome"/>
</dbReference>
<organism evidence="2 3">
    <name type="scientific">Streptomyces violaceusniger (strain Tu 4113)</name>
    <dbReference type="NCBI Taxonomy" id="653045"/>
    <lineage>
        <taxon>Bacteria</taxon>
        <taxon>Bacillati</taxon>
        <taxon>Actinomycetota</taxon>
        <taxon>Actinomycetes</taxon>
        <taxon>Kitasatosporales</taxon>
        <taxon>Streptomycetaceae</taxon>
        <taxon>Streptomyces</taxon>
        <taxon>Streptomyces violaceusniger group</taxon>
    </lineage>
</organism>
<gene>
    <name evidence="2" type="ORF">Strvi_3638</name>
</gene>
<evidence type="ECO:0000313" key="2">
    <source>
        <dbReference type="EMBL" id="AEM83305.1"/>
    </source>
</evidence>
<dbReference type="EMBL" id="CP002994">
    <property type="protein sequence ID" value="AEM83305.1"/>
    <property type="molecule type" value="Genomic_DNA"/>
</dbReference>
<dbReference type="SUPFAM" id="SSF52402">
    <property type="entry name" value="Adenine nucleotide alpha hydrolases-like"/>
    <property type="match status" value="1"/>
</dbReference>
<dbReference type="Pfam" id="PF00582">
    <property type="entry name" value="Usp"/>
    <property type="match status" value="1"/>
</dbReference>
<keyword evidence="3" id="KW-1185">Reference proteome</keyword>
<dbReference type="InterPro" id="IPR006016">
    <property type="entry name" value="UspA"/>
</dbReference>
<feature type="domain" description="UspA" evidence="1">
    <location>
        <begin position="4"/>
        <end position="56"/>
    </location>
</feature>
<evidence type="ECO:0000313" key="3">
    <source>
        <dbReference type="Proteomes" id="UP000008703"/>
    </source>
</evidence>
<dbReference type="RefSeq" id="WP_014056803.1">
    <property type="nucleotide sequence ID" value="NC_015957.1"/>
</dbReference>
<sequence length="87" mass="9106">MGAPIVVGVDGFAESPPAAHWAAREALLRDLRLRLIHAWNPPSPEAPTLLLVLGREETEPGPVPCLGSVIHTAVHHAPCPVAVVPCG</sequence>